<gene>
    <name evidence="3" type="ORF">PRI8871_02942</name>
</gene>
<organism evidence="3 4">
    <name type="scientific">Pseudoprimorskyibacter insulae</name>
    <dbReference type="NCBI Taxonomy" id="1695997"/>
    <lineage>
        <taxon>Bacteria</taxon>
        <taxon>Pseudomonadati</taxon>
        <taxon>Pseudomonadota</taxon>
        <taxon>Alphaproteobacteria</taxon>
        <taxon>Rhodobacterales</taxon>
        <taxon>Paracoccaceae</taxon>
        <taxon>Pseudoprimorskyibacter</taxon>
    </lineage>
</organism>
<evidence type="ECO:0000256" key="2">
    <source>
        <dbReference type="SAM" id="SignalP"/>
    </source>
</evidence>
<name>A0A2R8AYK7_9RHOB</name>
<dbReference type="Gene3D" id="3.40.190.10">
    <property type="entry name" value="Periplasmic binding protein-like II"/>
    <property type="match status" value="2"/>
</dbReference>
<dbReference type="RefSeq" id="WP_108886981.1">
    <property type="nucleotide sequence ID" value="NZ_OMOJ01000007.1"/>
</dbReference>
<dbReference type="Proteomes" id="UP000244904">
    <property type="component" value="Unassembled WGS sequence"/>
</dbReference>
<dbReference type="SUPFAM" id="SSF53850">
    <property type="entry name" value="Periplasmic binding protein-like II"/>
    <property type="match status" value="1"/>
</dbReference>
<accession>A0A2R8AYK7</accession>
<dbReference type="EMBL" id="OMOJ01000007">
    <property type="protein sequence ID" value="SPF81123.1"/>
    <property type="molecule type" value="Genomic_DNA"/>
</dbReference>
<dbReference type="PANTHER" id="PTHR30006">
    <property type="entry name" value="THIAMINE-BINDING PERIPLASMIC PROTEIN-RELATED"/>
    <property type="match status" value="1"/>
</dbReference>
<evidence type="ECO:0000256" key="1">
    <source>
        <dbReference type="ARBA" id="ARBA00022729"/>
    </source>
</evidence>
<evidence type="ECO:0000313" key="4">
    <source>
        <dbReference type="Proteomes" id="UP000244904"/>
    </source>
</evidence>
<dbReference type="OrthoDB" id="8673316at2"/>
<proteinExistence type="predicted"/>
<dbReference type="AlphaFoldDB" id="A0A2R8AYK7"/>
<evidence type="ECO:0008006" key="5">
    <source>
        <dbReference type="Google" id="ProtNLM"/>
    </source>
</evidence>
<feature type="chain" id="PRO_5015303526" description="ABC transporter substrate-binding protein" evidence="2">
    <location>
        <begin position="22"/>
        <end position="340"/>
    </location>
</feature>
<sequence>MRKFVLLAGLALMWLAAQATAYEIEDRRSFGPDGASRTLRIISTGDASLFEPILTSFLQSEPNLRIDYVVASSTQLSRAIHEDGAVMDVALSSAMDLQTKLVNDGYALPHRSNATSSLPTWARWRDHLFAFTQEPAAIVLNRAAFDGLPMPRTRQDLIALMRANPDRFEGRVGTYDVRQSGLGYLFATQDARSSETYWRLTEVMGGLGVKLYCCSGLMIDDVVTGDLAVAYNVLGSYAQARPEETQIEVLLPEDFTTVMLRTAFIPASSELPDIAGRFIDHLVTRQWDNAPGLSQVFEGAELTRDDQALRRIRLGPGLLVFLDGFKKQAFFEEWRSAVLQ</sequence>
<feature type="signal peptide" evidence="2">
    <location>
        <begin position="1"/>
        <end position="21"/>
    </location>
</feature>
<keyword evidence="1 2" id="KW-0732">Signal</keyword>
<dbReference type="Pfam" id="PF13343">
    <property type="entry name" value="SBP_bac_6"/>
    <property type="match status" value="1"/>
</dbReference>
<reference evidence="4" key="1">
    <citation type="submission" date="2018-03" db="EMBL/GenBank/DDBJ databases">
        <authorList>
            <person name="Rodrigo-Torres L."/>
            <person name="Arahal R. D."/>
            <person name="Lucena T."/>
        </authorList>
    </citation>
    <scope>NUCLEOTIDE SEQUENCE [LARGE SCALE GENOMIC DNA]</scope>
    <source>
        <strain evidence="4">CECT 8871</strain>
    </source>
</reference>
<dbReference type="PANTHER" id="PTHR30006:SF25">
    <property type="entry name" value="PHOSPHOGLYCERATE TRANSPORT REGULATORY PROTEIN PGTC"/>
    <property type="match status" value="1"/>
</dbReference>
<dbReference type="GO" id="GO:0030288">
    <property type="term" value="C:outer membrane-bounded periplasmic space"/>
    <property type="evidence" value="ECO:0007669"/>
    <property type="project" value="TreeGrafter"/>
</dbReference>
<evidence type="ECO:0000313" key="3">
    <source>
        <dbReference type="EMBL" id="SPF81123.1"/>
    </source>
</evidence>
<keyword evidence="4" id="KW-1185">Reference proteome</keyword>
<protein>
    <recommendedName>
        <fullName evidence="5">ABC transporter substrate-binding protein</fullName>
    </recommendedName>
</protein>